<evidence type="ECO:0008006" key="4">
    <source>
        <dbReference type="Google" id="ProtNLM"/>
    </source>
</evidence>
<dbReference type="EMBL" id="JAHDVG010000479">
    <property type="protein sequence ID" value="KAH1174688.1"/>
    <property type="molecule type" value="Genomic_DNA"/>
</dbReference>
<name>A0A9D4AXZ3_9SAUR</name>
<protein>
    <recommendedName>
        <fullName evidence="4">Junctional sarcoplasmic reticulum protein 1</fullName>
    </recommendedName>
</protein>
<evidence type="ECO:0000256" key="1">
    <source>
        <dbReference type="SAM" id="MobiDB-lite"/>
    </source>
</evidence>
<feature type="region of interest" description="Disordered" evidence="1">
    <location>
        <begin position="119"/>
        <end position="141"/>
    </location>
</feature>
<evidence type="ECO:0000313" key="3">
    <source>
        <dbReference type="Proteomes" id="UP000827986"/>
    </source>
</evidence>
<organism evidence="2 3">
    <name type="scientific">Mauremys mutica</name>
    <name type="common">yellowpond turtle</name>
    <dbReference type="NCBI Taxonomy" id="74926"/>
    <lineage>
        <taxon>Eukaryota</taxon>
        <taxon>Metazoa</taxon>
        <taxon>Chordata</taxon>
        <taxon>Craniata</taxon>
        <taxon>Vertebrata</taxon>
        <taxon>Euteleostomi</taxon>
        <taxon>Archelosauria</taxon>
        <taxon>Testudinata</taxon>
        <taxon>Testudines</taxon>
        <taxon>Cryptodira</taxon>
        <taxon>Durocryptodira</taxon>
        <taxon>Testudinoidea</taxon>
        <taxon>Geoemydidae</taxon>
        <taxon>Geoemydinae</taxon>
        <taxon>Mauremys</taxon>
    </lineage>
</organism>
<feature type="compositionally biased region" description="Basic and acidic residues" evidence="1">
    <location>
        <begin position="46"/>
        <end position="60"/>
    </location>
</feature>
<gene>
    <name evidence="2" type="ORF">KIL84_008679</name>
</gene>
<evidence type="ECO:0000313" key="2">
    <source>
        <dbReference type="EMBL" id="KAH1174688.1"/>
    </source>
</evidence>
<reference evidence="2" key="1">
    <citation type="submission" date="2021-09" db="EMBL/GenBank/DDBJ databases">
        <title>The genome of Mauremys mutica provides insights into the evolution of semi-aquatic lifestyle.</title>
        <authorList>
            <person name="Gong S."/>
            <person name="Gao Y."/>
        </authorList>
    </citation>
    <scope>NUCLEOTIDE SEQUENCE</scope>
    <source>
        <strain evidence="2">MM-2020</strain>
        <tissue evidence="2">Muscle</tissue>
    </source>
</reference>
<feature type="compositionally biased region" description="Basic and acidic residues" evidence="1">
    <location>
        <begin position="349"/>
        <end position="388"/>
    </location>
</feature>
<proteinExistence type="predicted"/>
<comment type="caution">
    <text evidence="2">The sequence shown here is derived from an EMBL/GenBank/DDBJ whole genome shotgun (WGS) entry which is preliminary data.</text>
</comment>
<dbReference type="Pfam" id="PF15312">
    <property type="entry name" value="JSRP"/>
    <property type="match status" value="1"/>
</dbReference>
<sequence>MATGTCEVLERDLECPEAIKELPVLVERILRLSREDLRKAAVSRSSNKDPTFRDAERLPPDAEVPQSEEEVNRSSHGIEKERNTLHVIEKDLDEFVESITDTPVVPAITVTRVERVEEPASSASPQVPKTLPVKRKAEPHTIGPRKEEVPWEGLTLNKIILIASFVALLSMGFQVFQDVIDVDDEVPEAEPSLRAQPVRRLPEDGAGERGELRFFKSWLSWWEPEAAGDPEAKVDSPARAEPRRGQEKPSALKKEVEKPRESEVAQSERGGKKGMQPKDRPPEGQASKMHRAPPAGSEEEEEEEGQQRSSKRARGEGKEGKRREGKERPRRDEGKGRHPKPDSAAQGPGRKEHRQDESWKRDSKQQRGEHKGRKPWEQHKFREGKRHD</sequence>
<feature type="region of interest" description="Disordered" evidence="1">
    <location>
        <begin position="227"/>
        <end position="388"/>
    </location>
</feature>
<dbReference type="InterPro" id="IPR026178">
    <property type="entry name" value="JSRP1"/>
</dbReference>
<dbReference type="AlphaFoldDB" id="A0A9D4AXZ3"/>
<dbReference type="Proteomes" id="UP000827986">
    <property type="component" value="Unassembled WGS sequence"/>
</dbReference>
<feature type="compositionally biased region" description="Basic and acidic residues" evidence="1">
    <location>
        <begin position="230"/>
        <end position="263"/>
    </location>
</feature>
<keyword evidence="3" id="KW-1185">Reference proteome</keyword>
<feature type="region of interest" description="Disordered" evidence="1">
    <location>
        <begin position="39"/>
        <end position="78"/>
    </location>
</feature>
<accession>A0A9D4AXZ3</accession>
<feature type="compositionally biased region" description="Basic and acidic residues" evidence="1">
    <location>
        <begin position="313"/>
        <end position="341"/>
    </location>
</feature>